<keyword evidence="3" id="KW-1185">Reference proteome</keyword>
<dbReference type="Proteomes" id="UP000273143">
    <property type="component" value="Chromosome"/>
</dbReference>
<organism evidence="2 3">
    <name type="scientific">Entomomonas moraniae</name>
    <dbReference type="NCBI Taxonomy" id="2213226"/>
    <lineage>
        <taxon>Bacteria</taxon>
        <taxon>Pseudomonadati</taxon>
        <taxon>Pseudomonadota</taxon>
        <taxon>Gammaproteobacteria</taxon>
        <taxon>Pseudomonadales</taxon>
        <taxon>Pseudomonadaceae</taxon>
        <taxon>Entomomonas</taxon>
    </lineage>
</organism>
<evidence type="ECO:0000313" key="3">
    <source>
        <dbReference type="Proteomes" id="UP000273143"/>
    </source>
</evidence>
<dbReference type="InterPro" id="IPR004929">
    <property type="entry name" value="I-spanin"/>
</dbReference>
<dbReference type="EMBL" id="CP029822">
    <property type="protein sequence ID" value="AZS49359.1"/>
    <property type="molecule type" value="Genomic_DNA"/>
</dbReference>
<dbReference type="GO" id="GO:0044659">
    <property type="term" value="P:viral release from host cell by cytolysis"/>
    <property type="evidence" value="ECO:0007669"/>
    <property type="project" value="InterPro"/>
</dbReference>
<reference evidence="3" key="1">
    <citation type="submission" date="2018-06" db="EMBL/GenBank/DDBJ databases">
        <title>Complete genome of Pseudomonas insecticola strain QZS01.</title>
        <authorList>
            <person name="Wang J."/>
            <person name="Su Q."/>
        </authorList>
    </citation>
    <scope>NUCLEOTIDE SEQUENCE [LARGE SCALE GENOMIC DNA]</scope>
    <source>
        <strain evidence="3">QZS01</strain>
    </source>
</reference>
<dbReference type="RefSeq" id="WP_127161576.1">
    <property type="nucleotide sequence ID" value="NZ_CP029822.1"/>
</dbReference>
<dbReference type="AlphaFoldDB" id="A0A3Q9JH22"/>
<evidence type="ECO:0000313" key="2">
    <source>
        <dbReference type="EMBL" id="AZS49359.1"/>
    </source>
</evidence>
<dbReference type="Pfam" id="PF03245">
    <property type="entry name" value="Phage_lysis"/>
    <property type="match status" value="1"/>
</dbReference>
<keyword evidence="1" id="KW-0812">Transmembrane</keyword>
<accession>A0A3Q9JH22</accession>
<protein>
    <submittedName>
        <fullName evidence="2">Lysis protein</fullName>
    </submittedName>
</protein>
<dbReference type="KEGG" id="emo:DM558_00555"/>
<evidence type="ECO:0000256" key="1">
    <source>
        <dbReference type="SAM" id="Phobius"/>
    </source>
</evidence>
<name>A0A3Q9JH22_9GAMM</name>
<keyword evidence="1" id="KW-1133">Transmembrane helix</keyword>
<proteinExistence type="predicted"/>
<gene>
    <name evidence="2" type="ORF">DM558_00555</name>
</gene>
<sequence length="155" mass="17937">MNTVKNYIYVAAGVVLFMLLGYLYYLNDRLESTKTKLELANQNISSLNHYIDKTNQQLKDIQQLDKDYQEKLTYAQTENDKLRDDLINNVKRVYVKAKCPSLPNNTTTTSKPNAIIAQLTGNVRQDYLRLRLEIAQTKEQILQLQSYITSVCLKP</sequence>
<feature type="transmembrane region" description="Helical" evidence="1">
    <location>
        <begin position="6"/>
        <end position="26"/>
    </location>
</feature>
<keyword evidence="1" id="KW-0472">Membrane</keyword>